<sequence length="412" mass="46069">MDTPGKTLEMLNEFVDTRYSTKENFDLGTLLLDITNSAATNLVTEKGKEIHSSILETVKKIISSGDSPYCDQCTTQNASPCGNGNAWCRFRPHMCQYHDFTDPAKESRQCPKGICTQIAEEIINLHRFGKPSFKNTDARKWCVDPEEILKCFTKDAYTARDLSANMNIMENCMVFCGKDSCEQVREKRNNMFHLSKLRTTNQELREMADVFLNFADTNMSKEDATEMRQTIERKLRSNGFIDKKLDEIVGNMMAIAKAGGIGCLLHAFFSWINDKGMEHNEQPSETTDTSSSLLTSYTTEIQSAIAEHVYGITSETESKAADPKLTEPTLCGPAETVEILLVHGKNASTGRAFEISTANSTIQDIVTEFIQPTARSITMSMTESEIYKRGMSTTSSGSWTAQLLRFPRFPGS</sequence>
<accession>A0ABY7ECR5</accession>
<dbReference type="Pfam" id="PF15112">
    <property type="entry name" value="DUF4559"/>
    <property type="match status" value="1"/>
</dbReference>
<dbReference type="EMBL" id="CP111016">
    <property type="protein sequence ID" value="WAR06496.1"/>
    <property type="molecule type" value="Genomic_DNA"/>
</dbReference>
<name>A0ABY7ECR5_MYAAR</name>
<dbReference type="Proteomes" id="UP001164746">
    <property type="component" value="Chromosome 5"/>
</dbReference>
<proteinExistence type="predicted"/>
<organism evidence="1 2">
    <name type="scientific">Mya arenaria</name>
    <name type="common">Soft-shell clam</name>
    <dbReference type="NCBI Taxonomy" id="6604"/>
    <lineage>
        <taxon>Eukaryota</taxon>
        <taxon>Metazoa</taxon>
        <taxon>Spiralia</taxon>
        <taxon>Lophotrochozoa</taxon>
        <taxon>Mollusca</taxon>
        <taxon>Bivalvia</taxon>
        <taxon>Autobranchia</taxon>
        <taxon>Heteroconchia</taxon>
        <taxon>Euheterodonta</taxon>
        <taxon>Imparidentia</taxon>
        <taxon>Neoheterodontei</taxon>
        <taxon>Myida</taxon>
        <taxon>Myoidea</taxon>
        <taxon>Myidae</taxon>
        <taxon>Mya</taxon>
    </lineage>
</organism>
<evidence type="ECO:0000313" key="1">
    <source>
        <dbReference type="EMBL" id="WAR06496.1"/>
    </source>
</evidence>
<gene>
    <name evidence="1" type="ORF">MAR_021865</name>
</gene>
<keyword evidence="2" id="KW-1185">Reference proteome</keyword>
<dbReference type="InterPro" id="IPR027897">
    <property type="entry name" value="DUF4559"/>
</dbReference>
<evidence type="ECO:0000313" key="2">
    <source>
        <dbReference type="Proteomes" id="UP001164746"/>
    </source>
</evidence>
<protein>
    <submittedName>
        <fullName evidence="1">Uncharacterized protein</fullName>
    </submittedName>
</protein>
<reference evidence="1" key="1">
    <citation type="submission" date="2022-11" db="EMBL/GenBank/DDBJ databases">
        <title>Centuries of genome instability and evolution in soft-shell clam transmissible cancer (bioRxiv).</title>
        <authorList>
            <person name="Hart S.F.M."/>
            <person name="Yonemitsu M.A."/>
            <person name="Giersch R.M."/>
            <person name="Beal B.F."/>
            <person name="Arriagada G."/>
            <person name="Davis B.W."/>
            <person name="Ostrander E.A."/>
            <person name="Goff S.P."/>
            <person name="Metzger M.J."/>
        </authorList>
    </citation>
    <scope>NUCLEOTIDE SEQUENCE</scope>
    <source>
        <strain evidence="1">MELC-2E11</strain>
        <tissue evidence="1">Siphon/mantle</tissue>
    </source>
</reference>